<reference evidence="3" key="1">
    <citation type="submission" date="2025-08" db="UniProtKB">
        <authorList>
            <consortium name="RefSeq"/>
        </authorList>
    </citation>
    <scope>IDENTIFICATION</scope>
    <source>
        <tissue evidence="3">Testes</tissue>
    </source>
</reference>
<dbReference type="Proteomes" id="UP000694865">
    <property type="component" value="Unplaced"/>
</dbReference>
<proteinExistence type="predicted"/>
<dbReference type="InterPro" id="IPR022174">
    <property type="entry name" value="NCOA4_N"/>
</dbReference>
<dbReference type="PANTHER" id="PTHR17085">
    <property type="entry name" value="NUCLEAR RECEPTOR COACTIVATOR 4"/>
    <property type="match status" value="1"/>
</dbReference>
<feature type="domain" description="Nuclear receptor coactivator 4 N-terminal" evidence="1">
    <location>
        <begin position="37"/>
        <end position="145"/>
    </location>
</feature>
<dbReference type="Pfam" id="PF12489">
    <property type="entry name" value="ARA70"/>
    <property type="match status" value="1"/>
</dbReference>
<dbReference type="PANTHER" id="PTHR17085:SF3">
    <property type="entry name" value="NUCLEAR RECEPTOR COACTIVATOR 4"/>
    <property type="match status" value="1"/>
</dbReference>
<evidence type="ECO:0000259" key="1">
    <source>
        <dbReference type="Pfam" id="PF12489"/>
    </source>
</evidence>
<organism evidence="2 3">
    <name type="scientific">Saccoglossus kowalevskii</name>
    <name type="common">Acorn worm</name>
    <dbReference type="NCBI Taxonomy" id="10224"/>
    <lineage>
        <taxon>Eukaryota</taxon>
        <taxon>Metazoa</taxon>
        <taxon>Hemichordata</taxon>
        <taxon>Enteropneusta</taxon>
        <taxon>Harrimaniidae</taxon>
        <taxon>Saccoglossus</taxon>
    </lineage>
</organism>
<keyword evidence="2" id="KW-1185">Reference proteome</keyword>
<protein>
    <submittedName>
        <fullName evidence="3">Nuclear receptor coactivator 4-like</fullName>
    </submittedName>
</protein>
<dbReference type="GeneID" id="100373749"/>
<sequence length="705" mass="80815">MSAIASRHRQLLDDVKRNIAVLEDSISHIVDTKRNLKTSALEVKGQIHSCISRQLEALRNREVWLLNQVETIQHAKEDALRLQLGKLNQTLGSFKNCAAYTKLYLDGLSDEVDPKVIETQLMENLNSLAHLKLTPKENASICFRANRGKLREMIHDFGRVDSRSISVNQERAFTDPTFPSTSLPSPFEDYEDLDHHVLYKTLAELKEQKQKVTFPEVSEEHDDWLIKVPTNTPAETIPSIVFPTFKDATPTTSSVGMTAKKKTDEVEKWLHHVPTGYHGTPSTMEDDFSIMDQSRSVSDIISASVIEDKDETFFDMSPYFKYISNSPNDEWLLNSDRIKATYNYGKDYPYATMKYFREISKDTKDWLMEYEAQKDDSIRCEKMNCESGEHCAALNQTKQDIESLGNISCISQVMGRYFKEIPSDPKMWLADQLENSCVANEKCDHPSQCVSDTHCLGTEFNQSDTSYNPILDWYKTASNEVSDWLLPNSNAAMHDTANSPILEYFRMISASDISDWLHVPSVSSTNQLNLIKSPFEEYLQSVPQNISFWLSECHRKNSKSGPASFKFDWDSFHSDCNQWVKPSLIQGVTTQAASNKKENDVLWEKLGAFHREMNQSDWLLEQDDEKMDKCVEFVDSDFSETFPPGDCDLNKWLLIDPTMEIAEECETLSICGRTVEIDMPPQSQNTFPCFNQEIKSHMWLLNYTK</sequence>
<name>A0ABM0MZD5_SACKO</name>
<gene>
    <name evidence="3" type="primary">LOC100373749</name>
</gene>
<accession>A0ABM0MZD5</accession>
<evidence type="ECO:0000313" key="3">
    <source>
        <dbReference type="RefSeq" id="XP_006825376.1"/>
    </source>
</evidence>
<dbReference type="RefSeq" id="XP_006825376.1">
    <property type="nucleotide sequence ID" value="XM_006825313.1"/>
</dbReference>
<evidence type="ECO:0000313" key="2">
    <source>
        <dbReference type="Proteomes" id="UP000694865"/>
    </source>
</evidence>
<dbReference type="InterPro" id="IPR039947">
    <property type="entry name" value="NCoA-4"/>
</dbReference>